<dbReference type="SUPFAM" id="SSF82171">
    <property type="entry name" value="DPP6 N-terminal domain-like"/>
    <property type="match status" value="1"/>
</dbReference>
<name>A0A1G7ETA8_9SPHI</name>
<dbReference type="GO" id="GO:0006508">
    <property type="term" value="P:proteolysis"/>
    <property type="evidence" value="ECO:0007669"/>
    <property type="project" value="InterPro"/>
</dbReference>
<dbReference type="InterPro" id="IPR001375">
    <property type="entry name" value="Peptidase_S9_cat"/>
</dbReference>
<dbReference type="SUPFAM" id="SSF53474">
    <property type="entry name" value="alpha/beta-Hydrolases"/>
    <property type="match status" value="1"/>
</dbReference>
<evidence type="ECO:0000313" key="5">
    <source>
        <dbReference type="Proteomes" id="UP000199072"/>
    </source>
</evidence>
<feature type="domain" description="Peptidase S9 prolyl oligopeptidase catalytic" evidence="3">
    <location>
        <begin position="670"/>
        <end position="849"/>
    </location>
</feature>
<keyword evidence="1" id="KW-0378">Hydrolase</keyword>
<dbReference type="InterPro" id="IPR029058">
    <property type="entry name" value="AB_hydrolase_fold"/>
</dbReference>
<evidence type="ECO:0000256" key="1">
    <source>
        <dbReference type="ARBA" id="ARBA00022801"/>
    </source>
</evidence>
<dbReference type="STRING" id="1391627.SAMN05216464_108152"/>
<dbReference type="GO" id="GO:0004252">
    <property type="term" value="F:serine-type endopeptidase activity"/>
    <property type="evidence" value="ECO:0007669"/>
    <property type="project" value="TreeGrafter"/>
</dbReference>
<protein>
    <submittedName>
        <fullName evidence="4">Prolyl oligopeptidase family protein</fullName>
    </submittedName>
</protein>
<gene>
    <name evidence="4" type="ORF">SAMN05216464_108152</name>
</gene>
<feature type="region of interest" description="Disordered" evidence="2">
    <location>
        <begin position="278"/>
        <end position="297"/>
    </location>
</feature>
<dbReference type="PANTHER" id="PTHR42776">
    <property type="entry name" value="SERINE PEPTIDASE S9 FAMILY MEMBER"/>
    <property type="match status" value="1"/>
</dbReference>
<dbReference type="RefSeq" id="WP_091151041.1">
    <property type="nucleotide sequence ID" value="NZ_FNAI01000008.1"/>
</dbReference>
<reference evidence="4 5" key="1">
    <citation type="submission" date="2016-10" db="EMBL/GenBank/DDBJ databases">
        <authorList>
            <person name="de Groot N.N."/>
        </authorList>
    </citation>
    <scope>NUCLEOTIDE SEQUENCE [LARGE SCALE GENOMIC DNA]</scope>
    <source>
        <strain evidence="4 5">47C3B</strain>
    </source>
</reference>
<evidence type="ECO:0000256" key="2">
    <source>
        <dbReference type="SAM" id="MobiDB-lite"/>
    </source>
</evidence>
<proteinExistence type="predicted"/>
<dbReference type="PANTHER" id="PTHR42776:SF4">
    <property type="entry name" value="ACYLAMINO-ACID-RELEASING ENZYME"/>
    <property type="match status" value="1"/>
</dbReference>
<sequence>MVTRSFGIGLLLIGLLTLITTANAQKPVIDTSIIKHYSALEWNDMTENGRFFAYIVSNQPAGKTSLIISSTDQRWKKTLVFPEPPQVSFSRNSRFLLIQNADTLTLLKTGGGSNQQIKGISSFRLTFHKGVQWLVYTTKANRERLICRNLNTQQSVQLDEVKDFELSPYSDHLIAHVGKAEKTVCYQMSTESSRMISPGRNAGNYTWQKSGNAVIFTENTERNCKSLTRLMQFDCQNSRTSVLIPDLSKLSAIPFEGVRGLSEEGDLVLLKYEQKPTQVEEENTDHPQIFSTGDWDLTGKQPDPSVRNETYSFHLHQKKTVLVQRGREEIISYEFGPFILIKRDLPQSMAERVTYRKRDSRYYQVSTATGMQKELSFSGDIWPATSPGGRYLKGYRDDWHLVLYHLFNGKKIDLDSMINGRSGTVPVSGSVLRFLAWMPGDEGVLVGDQHDLWKINLEKNKATNLTRGFGKKKNTEFTVLESQIWDGILHCEANRLLLKSKNNLTGDEGFYAIDFSSGSVPEKLFSGRYHFADLSMILSRRIQNWKAGKKQSLYPIVRESAADAPNMFLTRDFKTFEAVSDIAPHKNYNWMSSELIHCRSEKEGDISAVLYKPEDFDSTKIYPVIIYYYEQMTQDLNNFHRPELCNGAIDIPWFVSRGYVVCTPDILNTRHTPGQTALNSVMAAYHRLKRMPGIDSSRIAISGHSFGGFETNFIVTHTGVFAAAYSGAGLDNLISHYGTVEDGIPRGQSDELAQVNLGTNPWANRSAYIENSPIFHIGEVSTPILLMHNKGDSRVPHAQSLEFFVGLRRLQKKAWLLDYKDEGHTIDRYQNQLDFTGKLTQFFDHYLKDKPAPGWMTAGESKLKPTP</sequence>
<dbReference type="Proteomes" id="UP000199072">
    <property type="component" value="Unassembled WGS sequence"/>
</dbReference>
<dbReference type="AlphaFoldDB" id="A0A1G7ETA8"/>
<evidence type="ECO:0000313" key="4">
    <source>
        <dbReference type="EMBL" id="SDE66898.1"/>
    </source>
</evidence>
<keyword evidence="5" id="KW-1185">Reference proteome</keyword>
<organism evidence="4 5">
    <name type="scientific">Mucilaginibacter pineti</name>
    <dbReference type="NCBI Taxonomy" id="1391627"/>
    <lineage>
        <taxon>Bacteria</taxon>
        <taxon>Pseudomonadati</taxon>
        <taxon>Bacteroidota</taxon>
        <taxon>Sphingobacteriia</taxon>
        <taxon>Sphingobacteriales</taxon>
        <taxon>Sphingobacteriaceae</taxon>
        <taxon>Mucilaginibacter</taxon>
    </lineage>
</organism>
<evidence type="ECO:0000259" key="3">
    <source>
        <dbReference type="Pfam" id="PF00326"/>
    </source>
</evidence>
<accession>A0A1G7ETA8</accession>
<dbReference type="OrthoDB" id="9812921at2"/>
<dbReference type="EMBL" id="FNAI01000008">
    <property type="protein sequence ID" value="SDE66898.1"/>
    <property type="molecule type" value="Genomic_DNA"/>
</dbReference>
<dbReference type="Pfam" id="PF00326">
    <property type="entry name" value="Peptidase_S9"/>
    <property type="match status" value="1"/>
</dbReference>
<dbReference type="Gene3D" id="3.40.50.1820">
    <property type="entry name" value="alpha/beta hydrolase"/>
    <property type="match status" value="1"/>
</dbReference>